<evidence type="ECO:0000313" key="2">
    <source>
        <dbReference type="Proteomes" id="UP001079672"/>
    </source>
</evidence>
<proteinExistence type="predicted"/>
<comment type="caution">
    <text evidence="1">The sequence shown here is derived from an EMBL/GenBank/DDBJ whole genome shotgun (WGS) entry which is preliminary data.</text>
</comment>
<dbReference type="AlphaFoldDB" id="A0A9Q4JEA7"/>
<name>A0A9Q4JEA7_BACFG</name>
<sequence>MKKLFLLLPFLALGACTPKYSEHIYVADYSKYVQSGFRIYPIGTDIKEKSYVPVADLQLVFYAGRKSKEAIESGLTPAKLYDGSSIYVPTEEYMTGKAVQEAQKHNANGIVNYQVVTVRSAKGDIIRYEAQGTAVRIE</sequence>
<dbReference type="PROSITE" id="PS51257">
    <property type="entry name" value="PROKAR_LIPOPROTEIN"/>
    <property type="match status" value="1"/>
</dbReference>
<dbReference type="RefSeq" id="WP_032568971.1">
    <property type="nucleotide sequence ID" value="NZ_JACFST010000013.1"/>
</dbReference>
<dbReference type="EMBL" id="JAPTZU010000006">
    <property type="protein sequence ID" value="MCZ2688228.1"/>
    <property type="molecule type" value="Genomic_DNA"/>
</dbReference>
<evidence type="ECO:0008006" key="3">
    <source>
        <dbReference type="Google" id="ProtNLM"/>
    </source>
</evidence>
<organism evidence="1 2">
    <name type="scientific">Bacteroides fragilis</name>
    <dbReference type="NCBI Taxonomy" id="817"/>
    <lineage>
        <taxon>Bacteria</taxon>
        <taxon>Pseudomonadati</taxon>
        <taxon>Bacteroidota</taxon>
        <taxon>Bacteroidia</taxon>
        <taxon>Bacteroidales</taxon>
        <taxon>Bacteroidaceae</taxon>
        <taxon>Bacteroides</taxon>
    </lineage>
</organism>
<dbReference type="Proteomes" id="UP001079672">
    <property type="component" value="Unassembled WGS sequence"/>
</dbReference>
<accession>A0A9Q4JEA7</accession>
<evidence type="ECO:0000313" key="1">
    <source>
        <dbReference type="EMBL" id="MCZ2688228.1"/>
    </source>
</evidence>
<reference evidence="1" key="1">
    <citation type="submission" date="2022-12" db="EMBL/GenBank/DDBJ databases">
        <title>Development of a Multilocus Sequence Typing Scheme for Bacteroides fragilis Based on Whole Genome Sequencing Data and Clinical Application.</title>
        <authorList>
            <person name="Nielsen F.D."/>
            <person name="Justesen U.S."/>
        </authorList>
    </citation>
    <scope>NUCLEOTIDE SEQUENCE</scope>
    <source>
        <strain evidence="1">BF_AM_ODE_DK_2015_4</strain>
    </source>
</reference>
<protein>
    <recommendedName>
        <fullName evidence="3">Lipoprotein</fullName>
    </recommendedName>
</protein>
<gene>
    <name evidence="1" type="ORF">O1433_12045</name>
</gene>